<evidence type="ECO:0000313" key="5">
    <source>
        <dbReference type="EMBL" id="WBW71453.1"/>
    </source>
</evidence>
<gene>
    <name evidence="5" type="primary">hfi1</name>
    <name evidence="5" type="ORF">SOMG_00140</name>
</gene>
<evidence type="ECO:0000256" key="4">
    <source>
        <dbReference type="ARBA" id="ARBA00023242"/>
    </source>
</evidence>
<evidence type="ECO:0000313" key="6">
    <source>
        <dbReference type="Proteomes" id="UP001212411"/>
    </source>
</evidence>
<accession>A0AAE9WBA7</accession>
<dbReference type="EMBL" id="CP115611">
    <property type="protein sequence ID" value="WBW71453.1"/>
    <property type="molecule type" value="Genomic_DNA"/>
</dbReference>
<dbReference type="Pfam" id="PF12767">
    <property type="entry name" value="SAGA-Tad1"/>
    <property type="match status" value="1"/>
</dbReference>
<dbReference type="GO" id="GO:0005634">
    <property type="term" value="C:nucleus"/>
    <property type="evidence" value="ECO:0007669"/>
    <property type="project" value="UniProtKB-SubCell"/>
</dbReference>
<keyword evidence="3" id="KW-0804">Transcription</keyword>
<evidence type="ECO:0000256" key="2">
    <source>
        <dbReference type="ARBA" id="ARBA00023015"/>
    </source>
</evidence>
<dbReference type="InterPro" id="IPR024738">
    <property type="entry name" value="Hfi1/Tada1"/>
</dbReference>
<keyword evidence="2" id="KW-0805">Transcription regulation</keyword>
<dbReference type="GeneID" id="80873627"/>
<protein>
    <submittedName>
        <fullName evidence="5">SAGA complex subunit Hfi1/Ada1</fullName>
    </submittedName>
</protein>
<dbReference type="AlphaFoldDB" id="A0AAE9WBA7"/>
<dbReference type="PANTHER" id="PTHR21277">
    <property type="entry name" value="TRANSCRIPTIONAL ADAPTER 1"/>
    <property type="match status" value="1"/>
</dbReference>
<dbReference type="PANTHER" id="PTHR21277:SF5">
    <property type="entry name" value="TRANSCRIPTIONAL ADAPTER 1"/>
    <property type="match status" value="1"/>
</dbReference>
<reference evidence="5 6" key="1">
    <citation type="journal article" date="2023" name="G3 (Bethesda)">
        <title>A high-quality reference genome for the fission yeast Schizosaccharomyces osmophilus.</title>
        <authorList>
            <person name="Jia G.S."/>
            <person name="Zhang W.C."/>
            <person name="Liang Y."/>
            <person name="Liu X.H."/>
            <person name="Rhind N."/>
            <person name="Pidoux A."/>
            <person name="Brysch-Herzberg M."/>
            <person name="Du L.L."/>
        </authorList>
    </citation>
    <scope>NUCLEOTIDE SEQUENCE [LARGE SCALE GENOMIC DNA]</scope>
    <source>
        <strain evidence="5 6">CBS 15793</strain>
    </source>
</reference>
<comment type="subcellular location">
    <subcellularLocation>
        <location evidence="1">Nucleus</location>
    </subcellularLocation>
</comment>
<dbReference type="RefSeq" id="XP_056035696.1">
    <property type="nucleotide sequence ID" value="XM_056178938.1"/>
</dbReference>
<name>A0AAE9WBA7_9SCHI</name>
<dbReference type="KEGG" id="som:SOMG_00140"/>
<dbReference type="GO" id="GO:0003713">
    <property type="term" value="F:transcription coactivator activity"/>
    <property type="evidence" value="ECO:0007669"/>
    <property type="project" value="TreeGrafter"/>
</dbReference>
<keyword evidence="6" id="KW-1185">Reference proteome</keyword>
<evidence type="ECO:0000256" key="3">
    <source>
        <dbReference type="ARBA" id="ARBA00023163"/>
    </source>
</evidence>
<keyword evidence="4" id="KW-0539">Nucleus</keyword>
<organism evidence="5 6">
    <name type="scientific">Schizosaccharomyces osmophilus</name>
    <dbReference type="NCBI Taxonomy" id="2545709"/>
    <lineage>
        <taxon>Eukaryota</taxon>
        <taxon>Fungi</taxon>
        <taxon>Dikarya</taxon>
        <taxon>Ascomycota</taxon>
        <taxon>Taphrinomycotina</taxon>
        <taxon>Schizosaccharomycetes</taxon>
        <taxon>Schizosaccharomycetales</taxon>
        <taxon>Schizosaccharomycetaceae</taxon>
        <taxon>Schizosaccharomyces</taxon>
    </lineage>
</organism>
<dbReference type="Proteomes" id="UP001212411">
    <property type="component" value="Chromosome 1"/>
</dbReference>
<sequence>MCSIEMTETSVERVETTVQKKSNAKGESRVLLDVISELQHLLGNEYETYTMCVTDFIVGQLSRKELNNVLSKYSNDSRFVQLHNQIILSIVRDLQRSGKSVVNNLPWVKRKRSDGALFVHKKHTSHNTQAKKLKKIILSLSSKDRARIKAVLKENTGFQPQLPGLLLETRIAKLPKIPVSRDKLNSVFVNDIKAGYVAPLASETLEVPDADSLKERITAIALENGLLGGIEKSVPEVILAGLENHLKNIFSKCFSILDRLMEKRQHHDSSFTLQDLSLTWSIEPHMLVEEYPHNAKIPFLLHDAAMEDELNTATKEFSSPLPDYMKPMDTSSDEREAVAALLDDVIPLD</sequence>
<dbReference type="GO" id="GO:0000124">
    <property type="term" value="C:SAGA complex"/>
    <property type="evidence" value="ECO:0007669"/>
    <property type="project" value="TreeGrafter"/>
</dbReference>
<dbReference type="CDD" id="cd22933">
    <property type="entry name" value="HFD_HFI1"/>
    <property type="match status" value="1"/>
</dbReference>
<proteinExistence type="predicted"/>
<evidence type="ECO:0000256" key="1">
    <source>
        <dbReference type="ARBA" id="ARBA00004123"/>
    </source>
</evidence>
<dbReference type="GO" id="GO:0006357">
    <property type="term" value="P:regulation of transcription by RNA polymerase II"/>
    <property type="evidence" value="ECO:0007669"/>
    <property type="project" value="TreeGrafter"/>
</dbReference>